<keyword evidence="2" id="KW-1185">Reference proteome</keyword>
<reference evidence="2" key="1">
    <citation type="submission" date="2016-11" db="EMBL/GenBank/DDBJ databases">
        <authorList>
            <person name="Varghese N."/>
            <person name="Submissions S."/>
        </authorList>
    </citation>
    <scope>NUCLEOTIDE SEQUENCE [LARGE SCALE GENOMIC DNA]</scope>
    <source>
        <strain evidence="2">CGMCC 1.2749</strain>
    </source>
</reference>
<name>A0A1M7L2G6_9FLAO</name>
<evidence type="ECO:0000313" key="1">
    <source>
        <dbReference type="EMBL" id="SHM72198.1"/>
    </source>
</evidence>
<dbReference type="EMBL" id="FRCL01000006">
    <property type="protein sequence ID" value="SHM72198.1"/>
    <property type="molecule type" value="Genomic_DNA"/>
</dbReference>
<dbReference type="AlphaFoldDB" id="A0A1M7L2G6"/>
<dbReference type="STRING" id="178356.SAMN05216269_106164"/>
<accession>A0A1M7L2G6</accession>
<protein>
    <submittedName>
        <fullName evidence="1">Uncharacterized protein</fullName>
    </submittedName>
</protein>
<organism evidence="1 2">
    <name type="scientific">Flavobacterium xinjiangense</name>
    <dbReference type="NCBI Taxonomy" id="178356"/>
    <lineage>
        <taxon>Bacteria</taxon>
        <taxon>Pseudomonadati</taxon>
        <taxon>Bacteroidota</taxon>
        <taxon>Flavobacteriia</taxon>
        <taxon>Flavobacteriales</taxon>
        <taxon>Flavobacteriaceae</taxon>
        <taxon>Flavobacterium</taxon>
    </lineage>
</organism>
<dbReference type="Proteomes" id="UP000184092">
    <property type="component" value="Unassembled WGS sequence"/>
</dbReference>
<sequence length="70" mass="8498">MKQKKQLESELQEAYSLKRQMFTHYESLTIFQDKRGFYGQIEELIGLIDALESTIYNREISFKRFRNAMR</sequence>
<gene>
    <name evidence="1" type="ORF">SAMN05216269_106164</name>
</gene>
<evidence type="ECO:0000313" key="2">
    <source>
        <dbReference type="Proteomes" id="UP000184092"/>
    </source>
</evidence>
<dbReference type="RefSeq" id="WP_073208755.1">
    <property type="nucleotide sequence ID" value="NZ_FRCL01000006.1"/>
</dbReference>
<proteinExistence type="predicted"/>